<reference evidence="2" key="1">
    <citation type="submission" date="2019-05" db="EMBL/GenBank/DDBJ databases">
        <title>Annotation for the trematode Paragonimus heterotremus.</title>
        <authorList>
            <person name="Choi Y.-J."/>
        </authorList>
    </citation>
    <scope>NUCLEOTIDE SEQUENCE</scope>
    <source>
        <strain evidence="2">LC</strain>
    </source>
</reference>
<name>A0A8J4SJB1_9TREM</name>
<evidence type="ECO:0000313" key="3">
    <source>
        <dbReference type="Proteomes" id="UP000748531"/>
    </source>
</evidence>
<organism evidence="2 3">
    <name type="scientific">Paragonimus heterotremus</name>
    <dbReference type="NCBI Taxonomy" id="100268"/>
    <lineage>
        <taxon>Eukaryota</taxon>
        <taxon>Metazoa</taxon>
        <taxon>Spiralia</taxon>
        <taxon>Lophotrochozoa</taxon>
        <taxon>Platyhelminthes</taxon>
        <taxon>Trematoda</taxon>
        <taxon>Digenea</taxon>
        <taxon>Plagiorchiida</taxon>
        <taxon>Troglotremata</taxon>
        <taxon>Troglotrematidae</taxon>
        <taxon>Paragonimus</taxon>
    </lineage>
</organism>
<dbReference type="AlphaFoldDB" id="A0A8J4SJB1"/>
<proteinExistence type="predicted"/>
<feature type="compositionally biased region" description="Polar residues" evidence="1">
    <location>
        <begin position="85"/>
        <end position="125"/>
    </location>
</feature>
<evidence type="ECO:0000256" key="1">
    <source>
        <dbReference type="SAM" id="MobiDB-lite"/>
    </source>
</evidence>
<keyword evidence="3" id="KW-1185">Reference proteome</keyword>
<accession>A0A8J4SJB1</accession>
<feature type="region of interest" description="Disordered" evidence="1">
    <location>
        <begin position="81"/>
        <end position="125"/>
    </location>
</feature>
<sequence length="125" mass="14247">MTENIEDKNTEDRFELLQSLCKQQIMINEALKSELTRLETMYQKVCMERRFASFPFYYPSSLLLNELLDNHSSCSNAVIKEDPVDTTTPTIPKRSSNPGLTFNSTPAKKPRTCSNVDGKSYTSLL</sequence>
<gene>
    <name evidence="2" type="ORF">PHET_11785</name>
</gene>
<evidence type="ECO:0000313" key="2">
    <source>
        <dbReference type="EMBL" id="KAF5395565.1"/>
    </source>
</evidence>
<protein>
    <submittedName>
        <fullName evidence="2">Uncharacterized protein</fullName>
    </submittedName>
</protein>
<dbReference type="EMBL" id="LUCH01011649">
    <property type="protein sequence ID" value="KAF5395565.1"/>
    <property type="molecule type" value="Genomic_DNA"/>
</dbReference>
<comment type="caution">
    <text evidence="2">The sequence shown here is derived from an EMBL/GenBank/DDBJ whole genome shotgun (WGS) entry which is preliminary data.</text>
</comment>
<dbReference type="Proteomes" id="UP000748531">
    <property type="component" value="Unassembled WGS sequence"/>
</dbReference>
<dbReference type="OrthoDB" id="6262341at2759"/>